<dbReference type="FunFam" id="1.10.510.10:FF:000380">
    <property type="entry name" value="Serine/threonine-protein kinase ppk15"/>
    <property type="match status" value="1"/>
</dbReference>
<evidence type="ECO:0000256" key="7">
    <source>
        <dbReference type="SAM" id="MobiDB-lite"/>
    </source>
</evidence>
<name>A0A0G4EQN8_VITBC</name>
<dbReference type="SMART" id="SM00220">
    <property type="entry name" value="S_TKc"/>
    <property type="match status" value="1"/>
</dbReference>
<feature type="compositionally biased region" description="Low complexity" evidence="7">
    <location>
        <begin position="475"/>
        <end position="486"/>
    </location>
</feature>
<evidence type="ECO:0000256" key="4">
    <source>
        <dbReference type="ARBA" id="ARBA00022741"/>
    </source>
</evidence>
<evidence type="ECO:0000313" key="9">
    <source>
        <dbReference type="EMBL" id="CEL99750.1"/>
    </source>
</evidence>
<dbReference type="PROSITE" id="PS50896">
    <property type="entry name" value="LISH"/>
    <property type="match status" value="1"/>
</dbReference>
<dbReference type="GO" id="GO:0004674">
    <property type="term" value="F:protein serine/threonine kinase activity"/>
    <property type="evidence" value="ECO:0007669"/>
    <property type="project" value="UniProtKB-KW"/>
</dbReference>
<dbReference type="Proteomes" id="UP000041254">
    <property type="component" value="Unassembled WGS sequence"/>
</dbReference>
<protein>
    <recommendedName>
        <fullName evidence="8">Protein kinase domain-containing protein</fullName>
    </recommendedName>
</protein>
<evidence type="ECO:0000256" key="3">
    <source>
        <dbReference type="ARBA" id="ARBA00022679"/>
    </source>
</evidence>
<dbReference type="InterPro" id="IPR006594">
    <property type="entry name" value="LisH"/>
</dbReference>
<keyword evidence="1" id="KW-0723">Serine/threonine-protein kinase</keyword>
<reference evidence="9 10" key="1">
    <citation type="submission" date="2014-11" db="EMBL/GenBank/DDBJ databases">
        <authorList>
            <person name="Zhu J."/>
            <person name="Qi W."/>
            <person name="Song R."/>
        </authorList>
    </citation>
    <scope>NUCLEOTIDE SEQUENCE [LARGE SCALE GENOMIC DNA]</scope>
</reference>
<feature type="domain" description="Protein kinase" evidence="8">
    <location>
        <begin position="711"/>
        <end position="1013"/>
    </location>
</feature>
<feature type="region of interest" description="Disordered" evidence="7">
    <location>
        <begin position="474"/>
        <end position="509"/>
    </location>
</feature>
<dbReference type="GO" id="GO:0005524">
    <property type="term" value="F:ATP binding"/>
    <property type="evidence" value="ECO:0007669"/>
    <property type="project" value="UniProtKB-KW"/>
</dbReference>
<dbReference type="Gene3D" id="1.10.510.10">
    <property type="entry name" value="Transferase(Phosphotransferase) domain 1"/>
    <property type="match status" value="1"/>
</dbReference>
<keyword evidence="4" id="KW-0547">Nucleotide-binding</keyword>
<dbReference type="VEuPathDB" id="CryptoDB:Vbra_5296"/>
<evidence type="ECO:0000256" key="6">
    <source>
        <dbReference type="ARBA" id="ARBA00022840"/>
    </source>
</evidence>
<dbReference type="AlphaFoldDB" id="A0A0G4EQN8"/>
<gene>
    <name evidence="9" type="ORF">Vbra_5296</name>
</gene>
<dbReference type="OrthoDB" id="9332038at2759"/>
<evidence type="ECO:0000256" key="5">
    <source>
        <dbReference type="ARBA" id="ARBA00022777"/>
    </source>
</evidence>
<dbReference type="Pfam" id="PF00069">
    <property type="entry name" value="Pkinase"/>
    <property type="match status" value="1"/>
</dbReference>
<evidence type="ECO:0000313" key="10">
    <source>
        <dbReference type="Proteomes" id="UP000041254"/>
    </source>
</evidence>
<keyword evidence="2" id="KW-0597">Phosphoprotein</keyword>
<dbReference type="InterPro" id="IPR008271">
    <property type="entry name" value="Ser/Thr_kinase_AS"/>
</dbReference>
<dbReference type="InterPro" id="IPR050494">
    <property type="entry name" value="Ser_Thr_dual-spec_kinase"/>
</dbReference>
<keyword evidence="10" id="KW-1185">Reference proteome</keyword>
<dbReference type="PANTHER" id="PTHR24058">
    <property type="entry name" value="DUAL SPECIFICITY PROTEIN KINASE"/>
    <property type="match status" value="1"/>
</dbReference>
<evidence type="ECO:0000259" key="8">
    <source>
        <dbReference type="PROSITE" id="PS50011"/>
    </source>
</evidence>
<feature type="region of interest" description="Disordered" evidence="7">
    <location>
        <begin position="434"/>
        <end position="457"/>
    </location>
</feature>
<keyword evidence="5" id="KW-0418">Kinase</keyword>
<dbReference type="PROSITE" id="PS00108">
    <property type="entry name" value="PROTEIN_KINASE_ST"/>
    <property type="match status" value="1"/>
</dbReference>
<organism evidence="9 10">
    <name type="scientific">Vitrella brassicaformis (strain CCMP3155)</name>
    <dbReference type="NCBI Taxonomy" id="1169540"/>
    <lineage>
        <taxon>Eukaryota</taxon>
        <taxon>Sar</taxon>
        <taxon>Alveolata</taxon>
        <taxon>Colpodellida</taxon>
        <taxon>Vitrellaceae</taxon>
        <taxon>Vitrella</taxon>
    </lineage>
</organism>
<proteinExistence type="predicted"/>
<dbReference type="InParanoid" id="A0A0G4EQN8"/>
<dbReference type="PROSITE" id="PS50011">
    <property type="entry name" value="PROTEIN_KINASE_DOM"/>
    <property type="match status" value="1"/>
</dbReference>
<accession>A0A0G4EQN8</accession>
<dbReference type="InterPro" id="IPR000719">
    <property type="entry name" value="Prot_kinase_dom"/>
</dbReference>
<dbReference type="CDD" id="cd14133">
    <property type="entry name" value="PKc_DYRK_like"/>
    <property type="match status" value="1"/>
</dbReference>
<keyword evidence="3" id="KW-0808">Transferase</keyword>
<dbReference type="EMBL" id="CDMY01000288">
    <property type="protein sequence ID" value="CEL99750.1"/>
    <property type="molecule type" value="Genomic_DNA"/>
</dbReference>
<feature type="compositionally biased region" description="Acidic residues" evidence="7">
    <location>
        <begin position="489"/>
        <end position="509"/>
    </location>
</feature>
<evidence type="ECO:0000256" key="1">
    <source>
        <dbReference type="ARBA" id="ARBA00022527"/>
    </source>
</evidence>
<dbReference type="SUPFAM" id="SSF56112">
    <property type="entry name" value="Protein kinase-like (PK-like)"/>
    <property type="match status" value="1"/>
</dbReference>
<dbReference type="PANTHER" id="PTHR24058:SF124">
    <property type="entry name" value="PROTEIN KINASE SUPERFAMILY PROTEIN"/>
    <property type="match status" value="1"/>
</dbReference>
<evidence type="ECO:0000256" key="2">
    <source>
        <dbReference type="ARBA" id="ARBA00022553"/>
    </source>
</evidence>
<dbReference type="STRING" id="1169540.A0A0G4EQN8"/>
<sequence length="1025" mass="114092">MVPNAPADKSAADVLQSMASFLDEQGFGEAAVALRKKLHITAPSSLSDSAHTLAEHLYAHTLVSQATPTTDAAAAAASSGLSDPSSLERVMELERQVHWERRQERDKWKKATQGRVHIPVPVPIDEQGNPTLTDCVRSRLLARGAQLRRIPGTLSASVDWGGIPGAHTLEIDECSKVVDGLLRLVMAHADGFQGTNYLTDELLYQCANSMTRKPPFGQLWTHQPSEVPALTTPFHEQMREHMAALRVERHMVDTYWSKYDESDNEPLTPSTPTSLGPWVRPEMPDDEDLVAMHGPSAHYDPLGYPDGWAPDPSNEWEGEEDTGWTCRYVDKETLLAEIAAKEDHPYQAEPPRIPVIDVPPTNAAVGDRFVCPLLVPKQPHRAVIDLDDGRGSDTDEDELLRATTVSGDVTESADMQPSHVASMTATHAGGITVTAASSSSGAGRSREDDRQPDASARVGRVFDEIAVVSELPHWASAPAKPSQASSEGLLEDDDDEPPIDDIPDETESAEQVEQVLLDATSNVASGLRGEVGVGVGAGVAVDDGEVGGLGQEEMDMQAREEMYRRIAGGSEGEEEEDGDMPPFPPGATAVMLVEKENRKVQYFGPPYPDFRQRQAQNRIDANKWACAYADGSIKGFKQEKERERGNVLAAPAWQKRPRYPPSLDPIYPETDDGITYDSFPLRVVFNRHKTGFEDSKDFQIPDNLVIAARFKIFNENVGQAAFSHAMGAWDMVAKRQVCLKVIKPDKDFIDQSLDEIKLLRYINSNGDVDSKCCLKLYDYFYHKEHLIIVTELLKLNLYEFQQQHRGKNYFTLGRCQKIAHQVLTALNFVHGLRLIHSDLKPENILFKSYSHCRVKVIDFGSSCYEDDTLSSYVQSRSYRAPEVILGCPYDRKVDVWSLGCIIAELWTGEVLLRNEGVPSMMARMVGLLGPIPFYMTARGKSSNSYITKDGFLYDDKMNENTDKRIKVYFPKQSSLRHVLRTSDERFVDFIDKCLQIDPVKRMTTGEALSHPWITEATYTDGLKRD</sequence>
<dbReference type="Gene3D" id="3.30.200.20">
    <property type="entry name" value="Phosphorylase Kinase, domain 1"/>
    <property type="match status" value="1"/>
</dbReference>
<dbReference type="InterPro" id="IPR011009">
    <property type="entry name" value="Kinase-like_dom_sf"/>
</dbReference>
<keyword evidence="6" id="KW-0067">ATP-binding</keyword>